<dbReference type="Proteomes" id="UP000279833">
    <property type="component" value="Unassembled WGS sequence"/>
</dbReference>
<accession>A0A183KVA6</accession>
<evidence type="ECO:0000313" key="2">
    <source>
        <dbReference type="Proteomes" id="UP000279833"/>
    </source>
</evidence>
<evidence type="ECO:0000313" key="3">
    <source>
        <dbReference type="WBParaSite" id="SCUD_0001900201-mRNA-1"/>
    </source>
</evidence>
<reference evidence="1 2" key="2">
    <citation type="submission" date="2018-11" db="EMBL/GenBank/DDBJ databases">
        <authorList>
            <consortium name="Pathogen Informatics"/>
        </authorList>
    </citation>
    <scope>NUCLEOTIDE SEQUENCE [LARGE SCALE GENOMIC DNA]</scope>
    <source>
        <strain evidence="1">Dakar</strain>
        <strain evidence="2">Dakar, Senegal</strain>
    </source>
</reference>
<sequence>MIIHNLPKTYIRINNFRQIKVSQFLFCLTWRLTKPRKIRLLNIGF</sequence>
<dbReference type="WBParaSite" id="SCUD_0001900201-mRNA-1">
    <property type="protein sequence ID" value="SCUD_0001900201-mRNA-1"/>
    <property type="gene ID" value="SCUD_0001900201"/>
</dbReference>
<keyword evidence="2" id="KW-1185">Reference proteome</keyword>
<dbReference type="AlphaFoldDB" id="A0A183KVA6"/>
<reference evidence="3" key="1">
    <citation type="submission" date="2016-06" db="UniProtKB">
        <authorList>
            <consortium name="WormBaseParasite"/>
        </authorList>
    </citation>
    <scope>IDENTIFICATION</scope>
</reference>
<proteinExistence type="predicted"/>
<organism evidence="3">
    <name type="scientific">Schistosoma curassoni</name>
    <dbReference type="NCBI Taxonomy" id="6186"/>
    <lineage>
        <taxon>Eukaryota</taxon>
        <taxon>Metazoa</taxon>
        <taxon>Spiralia</taxon>
        <taxon>Lophotrochozoa</taxon>
        <taxon>Platyhelminthes</taxon>
        <taxon>Trematoda</taxon>
        <taxon>Digenea</taxon>
        <taxon>Strigeidida</taxon>
        <taxon>Schistosomatoidea</taxon>
        <taxon>Schistosomatidae</taxon>
        <taxon>Schistosoma</taxon>
    </lineage>
</organism>
<evidence type="ECO:0000313" key="1">
    <source>
        <dbReference type="EMBL" id="VDP67734.1"/>
    </source>
</evidence>
<dbReference type="EMBL" id="UZAK01041827">
    <property type="protein sequence ID" value="VDP67734.1"/>
    <property type="molecule type" value="Genomic_DNA"/>
</dbReference>
<name>A0A183KVA6_9TREM</name>
<gene>
    <name evidence="1" type="ORF">SCUD_LOCUS18999</name>
</gene>
<protein>
    <submittedName>
        <fullName evidence="1 3">Uncharacterized protein</fullName>
    </submittedName>
</protein>